<comment type="cofactor">
    <cofactor evidence="1">
        <name>pyridoxal 5'-phosphate</name>
        <dbReference type="ChEBI" id="CHEBI:597326"/>
    </cofactor>
</comment>
<keyword evidence="2 7" id="KW-0032">Aminotransferase</keyword>
<dbReference type="InterPro" id="IPR004839">
    <property type="entry name" value="Aminotransferase_I/II_large"/>
</dbReference>
<dbReference type="GO" id="GO:0009862">
    <property type="term" value="P:systemic acquired resistance, salicylic acid mediated signaling pathway"/>
    <property type="evidence" value="ECO:0007669"/>
    <property type="project" value="UniProtKB-ARBA"/>
</dbReference>
<name>A0AAQ3Q0U2_9LILI</name>
<sequence length="398" mass="43414">MEKLQNGYLFPEIGMRQLMHVEKYPGAKIISLGIGDTTEPIPNIIASAMSQYSHALSTREGYQGYGAEQGNQELRKAIAETMYRDMGINDTEVFISDGAQCDISRIQLLLGSNLTVAVQDPTFPAYVDSSIIIGQTGEYARNTGKYGGIEYMRCGPENSFFPDLSSVPRTDVIFFCSPNNPTGHAASREQLGELVATATRNGSVIVFDAAYSAYVSDGSPKSIYEIPGAKEVVAIEISSFSKLAGFTGIRLGWTVVPHELSYSNGFPVHKDFDRIICTCFNGASRIAQIGGLACLSQQGQKATQQVIGVYKENARTLARTFTSMGLEVYGGTNSPYVWVHFPGRRSWDVFSEILEKTHIITVPGCGFGPSGEGFIRVNGFNSKECIQEACHRLRNLLG</sequence>
<evidence type="ECO:0000256" key="3">
    <source>
        <dbReference type="ARBA" id="ARBA00022679"/>
    </source>
</evidence>
<dbReference type="NCBIfam" id="TIGR03542">
    <property type="entry name" value="DAPAT_plant"/>
    <property type="match status" value="1"/>
</dbReference>
<evidence type="ECO:0000256" key="4">
    <source>
        <dbReference type="ARBA" id="ARBA00022898"/>
    </source>
</evidence>
<evidence type="ECO:0000313" key="7">
    <source>
        <dbReference type="EMBL" id="WOK94163.1"/>
    </source>
</evidence>
<dbReference type="Gene3D" id="3.90.1150.10">
    <property type="entry name" value="Aspartate Aminotransferase, domain 1"/>
    <property type="match status" value="1"/>
</dbReference>
<dbReference type="InterPro" id="IPR019942">
    <property type="entry name" value="DapL/ALD1"/>
</dbReference>
<dbReference type="Pfam" id="PF00155">
    <property type="entry name" value="Aminotran_1_2"/>
    <property type="match status" value="1"/>
</dbReference>
<dbReference type="SUPFAM" id="SSF53383">
    <property type="entry name" value="PLP-dependent transferases"/>
    <property type="match status" value="1"/>
</dbReference>
<dbReference type="InterPro" id="IPR015421">
    <property type="entry name" value="PyrdxlP-dep_Trfase_major"/>
</dbReference>
<dbReference type="GO" id="GO:0030170">
    <property type="term" value="F:pyridoxal phosphate binding"/>
    <property type="evidence" value="ECO:0007669"/>
    <property type="project" value="InterPro"/>
</dbReference>
<reference evidence="7 8" key="1">
    <citation type="submission" date="2023-10" db="EMBL/GenBank/DDBJ databases">
        <title>Chromosome-scale genome assembly provides insights into flower coloration mechanisms of Canna indica.</title>
        <authorList>
            <person name="Li C."/>
        </authorList>
    </citation>
    <scope>NUCLEOTIDE SEQUENCE [LARGE SCALE GENOMIC DNA]</scope>
    <source>
        <tissue evidence="7">Flower</tissue>
    </source>
</reference>
<dbReference type="PANTHER" id="PTHR43144">
    <property type="entry name" value="AMINOTRANSFERASE"/>
    <property type="match status" value="1"/>
</dbReference>
<dbReference type="InterPro" id="IPR015422">
    <property type="entry name" value="PyrdxlP-dep_Trfase_small"/>
</dbReference>
<evidence type="ECO:0000256" key="2">
    <source>
        <dbReference type="ARBA" id="ARBA00022576"/>
    </source>
</evidence>
<protein>
    <submittedName>
        <fullName evidence="7">Aminotransferase ALD1</fullName>
    </submittedName>
</protein>
<gene>
    <name evidence="7" type="ORF">Cni_G02865</name>
</gene>
<dbReference type="GO" id="GO:0008483">
    <property type="term" value="F:transaminase activity"/>
    <property type="evidence" value="ECO:0007669"/>
    <property type="project" value="UniProtKB-KW"/>
</dbReference>
<keyword evidence="4" id="KW-0663">Pyridoxal phosphate</keyword>
<dbReference type="FunFam" id="3.40.640.10:FF:000099">
    <property type="entry name" value="LL-diaminopimelate aminotransferase, chloroplastic"/>
    <property type="match status" value="1"/>
</dbReference>
<dbReference type="InterPro" id="IPR015424">
    <property type="entry name" value="PyrdxlP-dep_Trfase"/>
</dbReference>
<accession>A0AAQ3Q0U2</accession>
<dbReference type="Proteomes" id="UP001327560">
    <property type="component" value="Chromosome 1"/>
</dbReference>
<comment type="similarity">
    <text evidence="5">Belongs to the class-I pyridoxal-phosphate-dependent aminotransferase family. LL-diaminopimelate aminotransferase subfamily.</text>
</comment>
<evidence type="ECO:0000259" key="6">
    <source>
        <dbReference type="Pfam" id="PF00155"/>
    </source>
</evidence>
<dbReference type="CDD" id="cd00609">
    <property type="entry name" value="AAT_like"/>
    <property type="match status" value="1"/>
</dbReference>
<dbReference type="Gene3D" id="3.40.640.10">
    <property type="entry name" value="Type I PLP-dependent aspartate aminotransferase-like (Major domain)"/>
    <property type="match status" value="1"/>
</dbReference>
<keyword evidence="8" id="KW-1185">Reference proteome</keyword>
<evidence type="ECO:0000313" key="8">
    <source>
        <dbReference type="Proteomes" id="UP001327560"/>
    </source>
</evidence>
<proteinExistence type="inferred from homology"/>
<dbReference type="InterPro" id="IPR004838">
    <property type="entry name" value="NHTrfase_class1_PyrdxlP-BS"/>
</dbReference>
<evidence type="ECO:0000256" key="1">
    <source>
        <dbReference type="ARBA" id="ARBA00001933"/>
    </source>
</evidence>
<dbReference type="EMBL" id="CP136890">
    <property type="protein sequence ID" value="WOK94163.1"/>
    <property type="molecule type" value="Genomic_DNA"/>
</dbReference>
<organism evidence="7 8">
    <name type="scientific">Canna indica</name>
    <name type="common">Indian-shot</name>
    <dbReference type="NCBI Taxonomy" id="4628"/>
    <lineage>
        <taxon>Eukaryota</taxon>
        <taxon>Viridiplantae</taxon>
        <taxon>Streptophyta</taxon>
        <taxon>Embryophyta</taxon>
        <taxon>Tracheophyta</taxon>
        <taxon>Spermatophyta</taxon>
        <taxon>Magnoliopsida</taxon>
        <taxon>Liliopsida</taxon>
        <taxon>Zingiberales</taxon>
        <taxon>Cannaceae</taxon>
        <taxon>Canna</taxon>
    </lineage>
</organism>
<dbReference type="AlphaFoldDB" id="A0AAQ3Q0U2"/>
<evidence type="ECO:0000256" key="5">
    <source>
        <dbReference type="ARBA" id="ARBA00061511"/>
    </source>
</evidence>
<feature type="domain" description="Aminotransferase class I/classII large" evidence="6">
    <location>
        <begin position="28"/>
        <end position="393"/>
    </location>
</feature>
<keyword evidence="3" id="KW-0808">Transferase</keyword>
<dbReference type="PROSITE" id="PS00105">
    <property type="entry name" value="AA_TRANSFER_CLASS_1"/>
    <property type="match status" value="1"/>
</dbReference>